<name>D7FT95_ECTSI</name>
<protein>
    <submittedName>
        <fullName evidence="1">Uncharacterized protein</fullName>
    </submittedName>
</protein>
<dbReference type="InterPro" id="IPR051251">
    <property type="entry name" value="STK_FNIP-Repeat"/>
</dbReference>
<dbReference type="PANTHER" id="PTHR32134">
    <property type="entry name" value="FNIP REPEAT-CONTAINING PROTEIN"/>
    <property type="match status" value="1"/>
</dbReference>
<reference evidence="1 2" key="1">
    <citation type="journal article" date="2010" name="Nature">
        <title>The Ectocarpus genome and the independent evolution of multicellularity in brown algae.</title>
        <authorList>
            <person name="Cock J.M."/>
            <person name="Sterck L."/>
            <person name="Rouze P."/>
            <person name="Scornet D."/>
            <person name="Allen A.E."/>
            <person name="Amoutzias G."/>
            <person name="Anthouard V."/>
            <person name="Artiguenave F."/>
            <person name="Aury J.M."/>
            <person name="Badger J.H."/>
            <person name="Beszteri B."/>
            <person name="Billiau K."/>
            <person name="Bonnet E."/>
            <person name="Bothwell J.H."/>
            <person name="Bowler C."/>
            <person name="Boyen C."/>
            <person name="Brownlee C."/>
            <person name="Carrano C.J."/>
            <person name="Charrier B."/>
            <person name="Cho G.Y."/>
            <person name="Coelho S.M."/>
            <person name="Collen J."/>
            <person name="Corre E."/>
            <person name="Da Silva C."/>
            <person name="Delage L."/>
            <person name="Delaroque N."/>
            <person name="Dittami S.M."/>
            <person name="Doulbeau S."/>
            <person name="Elias M."/>
            <person name="Farnham G."/>
            <person name="Gachon C.M."/>
            <person name="Gschloessl B."/>
            <person name="Heesch S."/>
            <person name="Jabbari K."/>
            <person name="Jubin C."/>
            <person name="Kawai H."/>
            <person name="Kimura K."/>
            <person name="Kloareg B."/>
            <person name="Kupper F.C."/>
            <person name="Lang D."/>
            <person name="Le Bail A."/>
            <person name="Leblanc C."/>
            <person name="Lerouge P."/>
            <person name="Lohr M."/>
            <person name="Lopez P.J."/>
            <person name="Martens C."/>
            <person name="Maumus F."/>
            <person name="Michel G."/>
            <person name="Miranda-Saavedra D."/>
            <person name="Morales J."/>
            <person name="Moreau H."/>
            <person name="Motomura T."/>
            <person name="Nagasato C."/>
            <person name="Napoli C.A."/>
            <person name="Nelson D.R."/>
            <person name="Nyvall-Collen P."/>
            <person name="Peters A.F."/>
            <person name="Pommier C."/>
            <person name="Potin P."/>
            <person name="Poulain J."/>
            <person name="Quesneville H."/>
            <person name="Read B."/>
            <person name="Rensing S.A."/>
            <person name="Ritter A."/>
            <person name="Rousvoal S."/>
            <person name="Samanta M."/>
            <person name="Samson G."/>
            <person name="Schroeder D.C."/>
            <person name="Segurens B."/>
            <person name="Strittmatter M."/>
            <person name="Tonon T."/>
            <person name="Tregear J.W."/>
            <person name="Valentin K."/>
            <person name="von Dassow P."/>
            <person name="Yamagishi T."/>
            <person name="Van de Peer Y."/>
            <person name="Wincker P."/>
        </authorList>
    </citation>
    <scope>NUCLEOTIDE SEQUENCE [LARGE SCALE GENOMIC DNA]</scope>
    <source>
        <strain evidence="2">Ec32 / CCAP1310/4</strain>
    </source>
</reference>
<organism evidence="1 2">
    <name type="scientific">Ectocarpus siliculosus</name>
    <name type="common">Brown alga</name>
    <name type="synonym">Conferva siliculosa</name>
    <dbReference type="NCBI Taxonomy" id="2880"/>
    <lineage>
        <taxon>Eukaryota</taxon>
        <taxon>Sar</taxon>
        <taxon>Stramenopiles</taxon>
        <taxon>Ochrophyta</taxon>
        <taxon>PX clade</taxon>
        <taxon>Phaeophyceae</taxon>
        <taxon>Ectocarpales</taxon>
        <taxon>Ectocarpaceae</taxon>
        <taxon>Ectocarpus</taxon>
    </lineage>
</organism>
<dbReference type="OrthoDB" id="266138at2759"/>
<proteinExistence type="predicted"/>
<gene>
    <name evidence="1" type="ORF">Esi_0246_0043</name>
</gene>
<dbReference type="Pfam" id="PF05725">
    <property type="entry name" value="FNIP"/>
    <property type="match status" value="1"/>
</dbReference>
<dbReference type="InParanoid" id="D7FT95"/>
<dbReference type="Proteomes" id="UP000002630">
    <property type="component" value="Linkage Group LG16"/>
</dbReference>
<dbReference type="EMBL" id="FN648427">
    <property type="protein sequence ID" value="CBJ31361.1"/>
    <property type="molecule type" value="Genomic_DNA"/>
</dbReference>
<evidence type="ECO:0000313" key="1">
    <source>
        <dbReference type="EMBL" id="CBJ31361.1"/>
    </source>
</evidence>
<dbReference type="PANTHER" id="PTHR32134:SF169">
    <property type="entry name" value="FNIP REPEAT-CONTAINING PROTEIN-RELATED"/>
    <property type="match status" value="1"/>
</dbReference>
<dbReference type="AlphaFoldDB" id="D7FT95"/>
<dbReference type="InterPro" id="IPR008615">
    <property type="entry name" value="FNIP"/>
</dbReference>
<accession>D7FT95</accession>
<sequence length="281" mass="31259">MCFLARAGPSRCLDALIIALNQASGGEWYTSTMQLQLASLELCASCRSMHLLKLNVQHGTPTRLWRGTATTRETRSVKRRNVTRVPVVRARTVTWKLPGLALRNMTGDAWSEVTTFSLGPGFDDDLPRGIQWPEKLTLLGLGPGFNRSVEHLSLPASVRFLVFGASFNMPMDNFAWPPLLRVLVLGPSFSQPIHPGAFPESLQVLLFQGDFTHPVEGFVWPRSLLQLYVWGLLAQPLGRISWPASLQVLLFGHVRNESLDEVTWPESLRSHGAQEMNGPPL</sequence>
<dbReference type="EMBL" id="FN649741">
    <property type="protein sequence ID" value="CBJ31361.1"/>
    <property type="molecule type" value="Genomic_DNA"/>
</dbReference>
<evidence type="ECO:0000313" key="2">
    <source>
        <dbReference type="Proteomes" id="UP000002630"/>
    </source>
</evidence>
<keyword evidence="2" id="KW-1185">Reference proteome</keyword>